<evidence type="ECO:0000313" key="2">
    <source>
        <dbReference type="EMBL" id="QYA08311.1"/>
    </source>
</evidence>
<evidence type="ECO:0000313" key="3">
    <source>
        <dbReference type="Proteomes" id="UP000298545"/>
    </source>
</evidence>
<dbReference type="RefSeq" id="WP_136954365.1">
    <property type="nucleotide sequence ID" value="NZ_CP039691.1"/>
</dbReference>
<dbReference type="STRING" id="1367849.GCA_000518585_04300"/>
<keyword evidence="4" id="KW-1185">Reference proteome</keyword>
<proteinExistence type="predicted"/>
<dbReference type="OrthoDB" id="7829748at2"/>
<accession>A0A4D7DU46</accession>
<gene>
    <name evidence="1" type="ORF">CFBP5473_13400</name>
    <name evidence="2" type="ORF">J5285_06340</name>
</gene>
<reference evidence="2 4" key="2">
    <citation type="submission" date="2021-03" db="EMBL/GenBank/DDBJ databases">
        <title>Rapid diversification of plasmids in a genus of pathogenic and nitrogen fixing bacteria.</title>
        <authorList>
            <person name="Weisberg A.J."/>
            <person name="Miller M."/>
            <person name="Ream W."/>
            <person name="Grunwald N.J."/>
            <person name="Chang J.H."/>
        </authorList>
    </citation>
    <scope>NUCLEOTIDE SEQUENCE [LARGE SCALE GENOMIC DNA]</scope>
    <source>
        <strain evidence="2 4">AF3.44</strain>
    </source>
</reference>
<evidence type="ECO:0000313" key="1">
    <source>
        <dbReference type="EMBL" id="QCI98804.1"/>
    </source>
</evidence>
<sequence>MKRYFKSLHPKVRTLIRSKKAYERDRSAQVYHMIAGLHEAGATPDEIGSVLWQNPYFIEKYGRDIDKLNDEISRVICKIEGRK</sequence>
<dbReference type="EMBL" id="CP072167">
    <property type="protein sequence ID" value="QYA08311.1"/>
    <property type="molecule type" value="Genomic_DNA"/>
</dbReference>
<name>A0A4D7DU46_9HYPH</name>
<dbReference type="Proteomes" id="UP000826513">
    <property type="component" value="Chromosome 1"/>
</dbReference>
<dbReference type="KEGG" id="alf:CFBP5473_13400"/>
<dbReference type="EMBL" id="CP039691">
    <property type="protein sequence ID" value="QCI98804.1"/>
    <property type="molecule type" value="Genomic_DNA"/>
</dbReference>
<dbReference type="AlphaFoldDB" id="A0A4D7DU46"/>
<reference evidence="1 3" key="1">
    <citation type="submission" date="2019-04" db="EMBL/GenBank/DDBJ databases">
        <title>Complete genome sequence of Agrobacterium larrymoorei CFBP5473.</title>
        <authorList>
            <person name="Haryono M."/>
            <person name="Chou L."/>
            <person name="Lin Y.-C."/>
            <person name="Lai E.-M."/>
            <person name="Kuo C.-H."/>
        </authorList>
    </citation>
    <scope>NUCLEOTIDE SEQUENCE [LARGE SCALE GENOMIC DNA]</scope>
    <source>
        <strain evidence="1 3">CFBP5473</strain>
    </source>
</reference>
<organism evidence="1 3">
    <name type="scientific">Agrobacterium larrymoorei</name>
    <dbReference type="NCBI Taxonomy" id="160699"/>
    <lineage>
        <taxon>Bacteria</taxon>
        <taxon>Pseudomonadati</taxon>
        <taxon>Pseudomonadota</taxon>
        <taxon>Alphaproteobacteria</taxon>
        <taxon>Hyphomicrobiales</taxon>
        <taxon>Rhizobiaceae</taxon>
        <taxon>Rhizobium/Agrobacterium group</taxon>
        <taxon>Agrobacterium</taxon>
    </lineage>
</organism>
<dbReference type="Proteomes" id="UP000298545">
    <property type="component" value="Chromosome circular"/>
</dbReference>
<evidence type="ECO:0000313" key="4">
    <source>
        <dbReference type="Proteomes" id="UP000826513"/>
    </source>
</evidence>
<protein>
    <submittedName>
        <fullName evidence="1">Uncharacterized protein</fullName>
    </submittedName>
</protein>